<feature type="domain" description="Peptidase S53 activation" evidence="2">
    <location>
        <begin position="4"/>
        <end position="69"/>
    </location>
</feature>
<dbReference type="Proteomes" id="UP000001306">
    <property type="component" value="Chromosome"/>
</dbReference>
<keyword evidence="4" id="KW-1185">Reference proteome</keyword>
<dbReference type="InterPro" id="IPR015366">
    <property type="entry name" value="S53_propep"/>
</dbReference>
<reference evidence="3 4" key="1">
    <citation type="journal article" date="2004" name="Mol. Plant Microbe Interact.">
        <title>The genome sequence of the Gram-positive sugarcane pathogen Leifsonia xyli subsp. xyli.</title>
        <authorList>
            <person name="Monteiro-Vitorello C.B."/>
            <person name="Camargo L.E.A."/>
            <person name="Van Sluys M.A."/>
            <person name="Kitajima J.P."/>
            <person name="Truffi D."/>
            <person name="do Amaral A.M."/>
            <person name="Harakava R."/>
            <person name="de Oliveira J.C.F."/>
            <person name="Wood D."/>
            <person name="de Oliveira M.C."/>
            <person name="Miyaki C.Y."/>
            <person name="Takita M.A."/>
            <person name="da Silva A.C.R."/>
            <person name="Furlan L.R."/>
            <person name="Carraro D.M."/>
            <person name="Camarotte G."/>
            <person name="Almeida N.F. Jr."/>
            <person name="Carrer H."/>
            <person name="Coutinho L.L."/>
            <person name="El-Dorry H.A."/>
            <person name="Ferro M.I.T."/>
            <person name="Gagliardi P.R."/>
            <person name="Giglioti E."/>
            <person name="Goldman M.H.S."/>
            <person name="Goldman G.H."/>
            <person name="Kimura E.T."/>
            <person name="Ferro E.S."/>
            <person name="Kuramae E.E."/>
            <person name="Lemos E.G.M."/>
            <person name="Lemos M.V.F."/>
            <person name="Mauro S.M.Z."/>
            <person name="Machado M.A."/>
            <person name="Marino C.L."/>
            <person name="Menck C.F."/>
            <person name="Nunes L.R."/>
            <person name="Oliveira R.C."/>
            <person name="Pereira G.G."/>
            <person name="Siqueira W."/>
            <person name="de Souza A.A."/>
            <person name="Tsai S.M."/>
            <person name="Zanca A.S."/>
            <person name="Simpson A.J.G."/>
            <person name="Brumbley S.M."/>
            <person name="Setubal J.C."/>
        </authorList>
    </citation>
    <scope>NUCLEOTIDE SEQUENCE [LARGE SCALE GENOMIC DNA]</scope>
    <source>
        <strain evidence="3 4">CTCB07</strain>
    </source>
</reference>
<name>Q6AH24_LEIXX</name>
<gene>
    <name evidence="3" type="ordered locus">Lxx02930</name>
</gene>
<dbReference type="EMBL" id="AE016822">
    <property type="protein sequence ID" value="AAT88321.1"/>
    <property type="molecule type" value="Genomic_DNA"/>
</dbReference>
<dbReference type="KEGG" id="lxx:Lxx02930"/>
<organism evidence="3 4">
    <name type="scientific">Leifsonia xyli subsp. xyli (strain CTCB07)</name>
    <dbReference type="NCBI Taxonomy" id="281090"/>
    <lineage>
        <taxon>Bacteria</taxon>
        <taxon>Bacillati</taxon>
        <taxon>Actinomycetota</taxon>
        <taxon>Actinomycetes</taxon>
        <taxon>Micrococcales</taxon>
        <taxon>Microbacteriaceae</taxon>
        <taxon>Leifsonia</taxon>
    </lineage>
</organism>
<protein>
    <recommendedName>
        <fullName evidence="2">Peptidase S53 activation domain-containing protein</fullName>
    </recommendedName>
</protein>
<sequence>MVGYLKASGLTITGVPASREYVVFRGAPSQFNSTFKTSLHAFKLKGMQVVAPASAPSLPSRIGAEVAGVSLDQSRMLTRPNLLSPDGPRSSNESQLRTEATQRAPLRTPPSSTRRARATSASTL</sequence>
<feature type="compositionally biased region" description="Polar residues" evidence="1">
    <location>
        <begin position="89"/>
        <end position="101"/>
    </location>
</feature>
<proteinExistence type="predicted"/>
<feature type="region of interest" description="Disordered" evidence="1">
    <location>
        <begin position="74"/>
        <end position="124"/>
    </location>
</feature>
<evidence type="ECO:0000256" key="1">
    <source>
        <dbReference type="SAM" id="MobiDB-lite"/>
    </source>
</evidence>
<evidence type="ECO:0000313" key="4">
    <source>
        <dbReference type="Proteomes" id="UP000001306"/>
    </source>
</evidence>
<evidence type="ECO:0000259" key="2">
    <source>
        <dbReference type="Pfam" id="PF09286"/>
    </source>
</evidence>
<feature type="compositionally biased region" description="Low complexity" evidence="1">
    <location>
        <begin position="103"/>
        <end position="124"/>
    </location>
</feature>
<dbReference type="SUPFAM" id="SSF54897">
    <property type="entry name" value="Protease propeptides/inhibitors"/>
    <property type="match status" value="1"/>
</dbReference>
<evidence type="ECO:0000313" key="3">
    <source>
        <dbReference type="EMBL" id="AAT88321.1"/>
    </source>
</evidence>
<dbReference type="HOGENOM" id="CLU_2001031_0_0_11"/>
<accession>Q6AH24</accession>
<dbReference type="GO" id="GO:0008236">
    <property type="term" value="F:serine-type peptidase activity"/>
    <property type="evidence" value="ECO:0007669"/>
    <property type="project" value="InterPro"/>
</dbReference>
<dbReference type="AlphaFoldDB" id="Q6AH24"/>
<dbReference type="Pfam" id="PF09286">
    <property type="entry name" value="Pro-kuma_activ"/>
    <property type="match status" value="1"/>
</dbReference>
<dbReference type="RefSeq" id="WP_011185324.1">
    <property type="nucleotide sequence ID" value="NC_006087.1"/>
</dbReference>